<dbReference type="InterPro" id="IPR029068">
    <property type="entry name" value="Glyas_Bleomycin-R_OHBP_Dase"/>
</dbReference>
<dbReference type="InterPro" id="IPR037523">
    <property type="entry name" value="VOC_core"/>
</dbReference>
<dbReference type="RefSeq" id="WP_089525637.1">
    <property type="nucleotide sequence ID" value="NZ_NMUQ01000002.1"/>
</dbReference>
<dbReference type="SUPFAM" id="SSF54593">
    <property type="entry name" value="Glyoxalase/Bleomycin resistance protein/Dihydroxybiphenyl dioxygenase"/>
    <property type="match status" value="1"/>
</dbReference>
<evidence type="ECO:0000259" key="1">
    <source>
        <dbReference type="PROSITE" id="PS51819"/>
    </source>
</evidence>
<dbReference type="Proteomes" id="UP000215145">
    <property type="component" value="Unassembled WGS sequence"/>
</dbReference>
<sequence>MRIQALKLLTSELEQLKRFYTEILELSLVEQSKTAFTVQVGQSQLTFEQAEATGENPFYHFAFNIPGNKMDESIAWLNSACIEIADLPNNSKTSFSQTWNSTSIYFYDSAHNIVEFIARHTLDHTSSAPFSSKDLLNISEIGLVVNDVPGTKDLLTSALSIDGYKNSYDTFGALGDEEGLFILAVCQRVWFGSDKKSDVFKTEIIIEGTQKGQLQIGEYPYQIIVR</sequence>
<gene>
    <name evidence="2" type="ORF">CGZ75_18290</name>
</gene>
<dbReference type="Gene3D" id="3.10.180.10">
    <property type="entry name" value="2,3-Dihydroxybiphenyl 1,2-Dioxygenase, domain 1"/>
    <property type="match status" value="1"/>
</dbReference>
<dbReference type="Pfam" id="PF00903">
    <property type="entry name" value="Glyoxalase"/>
    <property type="match status" value="1"/>
</dbReference>
<protein>
    <submittedName>
        <fullName evidence="2">Ring-cleaving dioxygenase</fullName>
    </submittedName>
</protein>
<name>A0A229NY72_9BACL</name>
<organism evidence="2 3">
    <name type="scientific">Paenibacillus herberti</name>
    <dbReference type="NCBI Taxonomy" id="1619309"/>
    <lineage>
        <taxon>Bacteria</taxon>
        <taxon>Bacillati</taxon>
        <taxon>Bacillota</taxon>
        <taxon>Bacilli</taxon>
        <taxon>Bacillales</taxon>
        <taxon>Paenibacillaceae</taxon>
        <taxon>Paenibacillus</taxon>
    </lineage>
</organism>
<dbReference type="OrthoDB" id="2703022at2"/>
<keyword evidence="3" id="KW-1185">Reference proteome</keyword>
<evidence type="ECO:0000313" key="2">
    <source>
        <dbReference type="EMBL" id="OXM14820.1"/>
    </source>
</evidence>
<dbReference type="AlphaFoldDB" id="A0A229NY72"/>
<reference evidence="2 3" key="1">
    <citation type="submission" date="2017-07" db="EMBL/GenBank/DDBJ databases">
        <title>Paenibacillus herberti R33 genome sequencing and assembly.</title>
        <authorList>
            <person name="Su W."/>
        </authorList>
    </citation>
    <scope>NUCLEOTIDE SEQUENCE [LARGE SCALE GENOMIC DNA]</scope>
    <source>
        <strain evidence="2 3">R33</strain>
    </source>
</reference>
<dbReference type="GO" id="GO:0051213">
    <property type="term" value="F:dioxygenase activity"/>
    <property type="evidence" value="ECO:0007669"/>
    <property type="project" value="UniProtKB-KW"/>
</dbReference>
<comment type="caution">
    <text evidence="2">The sequence shown here is derived from an EMBL/GenBank/DDBJ whole genome shotgun (WGS) entry which is preliminary data.</text>
</comment>
<feature type="domain" description="VOC" evidence="1">
    <location>
        <begin position="2"/>
        <end position="119"/>
    </location>
</feature>
<dbReference type="InterPro" id="IPR004360">
    <property type="entry name" value="Glyas_Fos-R_dOase_dom"/>
</dbReference>
<evidence type="ECO:0000313" key="3">
    <source>
        <dbReference type="Proteomes" id="UP000215145"/>
    </source>
</evidence>
<proteinExistence type="predicted"/>
<dbReference type="EMBL" id="NMUQ01000002">
    <property type="protein sequence ID" value="OXM14820.1"/>
    <property type="molecule type" value="Genomic_DNA"/>
</dbReference>
<keyword evidence="2" id="KW-0223">Dioxygenase</keyword>
<dbReference type="PROSITE" id="PS51819">
    <property type="entry name" value="VOC"/>
    <property type="match status" value="1"/>
</dbReference>
<accession>A0A229NY72</accession>
<keyword evidence="2" id="KW-0560">Oxidoreductase</keyword>